<protein>
    <submittedName>
        <fullName evidence="9">RND family efflux transporter, MFP subunit</fullName>
    </submittedName>
</protein>
<dbReference type="Pfam" id="PF25917">
    <property type="entry name" value="BSH_RND"/>
    <property type="match status" value="1"/>
</dbReference>
<organism evidence="9 10">
    <name type="scientific">Roseicitreum antarcticum</name>
    <dbReference type="NCBI Taxonomy" id="564137"/>
    <lineage>
        <taxon>Bacteria</taxon>
        <taxon>Pseudomonadati</taxon>
        <taxon>Pseudomonadota</taxon>
        <taxon>Alphaproteobacteria</taxon>
        <taxon>Rhodobacterales</taxon>
        <taxon>Paracoccaceae</taxon>
        <taxon>Roseicitreum</taxon>
    </lineage>
</organism>
<dbReference type="Proteomes" id="UP000198539">
    <property type="component" value="Unassembled WGS sequence"/>
</dbReference>
<dbReference type="Gene3D" id="2.40.420.20">
    <property type="match status" value="1"/>
</dbReference>
<dbReference type="PANTHER" id="PTHR30469">
    <property type="entry name" value="MULTIDRUG RESISTANCE PROTEIN MDTA"/>
    <property type="match status" value="1"/>
</dbReference>
<accession>A0A1H2Z8W4</accession>
<evidence type="ECO:0000259" key="8">
    <source>
        <dbReference type="Pfam" id="PF25967"/>
    </source>
</evidence>
<dbReference type="RefSeq" id="WP_092888987.1">
    <property type="nucleotide sequence ID" value="NZ_CP061502.1"/>
</dbReference>
<feature type="domain" description="CusB-like beta-barrel" evidence="7">
    <location>
        <begin position="226"/>
        <end position="298"/>
    </location>
</feature>
<gene>
    <name evidence="9" type="ORF">SAMN04488238_105273</name>
</gene>
<feature type="coiled-coil region" evidence="4">
    <location>
        <begin position="126"/>
        <end position="153"/>
    </location>
</feature>
<evidence type="ECO:0000259" key="7">
    <source>
        <dbReference type="Pfam" id="PF25954"/>
    </source>
</evidence>
<keyword evidence="4" id="KW-0175">Coiled coil</keyword>
<dbReference type="OrthoDB" id="9806939at2"/>
<feature type="domain" description="Multidrug resistance protein MdtA-like barrel-sandwich hybrid" evidence="6">
    <location>
        <begin position="92"/>
        <end position="213"/>
    </location>
</feature>
<evidence type="ECO:0000256" key="3">
    <source>
        <dbReference type="ARBA" id="ARBA00022448"/>
    </source>
</evidence>
<dbReference type="EMBL" id="FNOM01000005">
    <property type="protein sequence ID" value="SDX13294.1"/>
    <property type="molecule type" value="Genomic_DNA"/>
</dbReference>
<evidence type="ECO:0000256" key="4">
    <source>
        <dbReference type="SAM" id="Coils"/>
    </source>
</evidence>
<dbReference type="Pfam" id="PF25954">
    <property type="entry name" value="Beta-barrel_RND_2"/>
    <property type="match status" value="1"/>
</dbReference>
<evidence type="ECO:0000256" key="5">
    <source>
        <dbReference type="SAM" id="MobiDB-lite"/>
    </source>
</evidence>
<dbReference type="GO" id="GO:1990281">
    <property type="term" value="C:efflux pump complex"/>
    <property type="evidence" value="ECO:0007669"/>
    <property type="project" value="TreeGrafter"/>
</dbReference>
<feature type="region of interest" description="Disordered" evidence="5">
    <location>
        <begin position="378"/>
        <end position="400"/>
    </location>
</feature>
<sequence length="400" mass="42605">MRILRDAIVSAVALVLALTGWAMFFPAAHPYLDRVGILAPMQAAGIPLAQAEAPASGGRGFGGGATTVIARSVGLARTEDRVTAIGTGRAQRSVVITPQASGRLVALPVRPGTKISEGTVIAQLDSQEEQIALDRAEVVLEDARRNAERQQRLQGSGAISDAQVQSVELALRNAELGLRQAEFDLQRRSIVAPFDGALGLLNYDVGDQVGTASDMTQLEDRSVLLIDFSVPERFVGQLDAGDPVQVAPLSRPDDRFTGHVLAVDSRVDPASRTLRVQAQVDNSADRLRGGMAFSISVALPGEELPLVDPLAIQWGRDGPFVWALDDTDAVQQVRIEIVQRRDTTVLVRAGLREGDRVVVEGVQNLRPGGTVSLQEIRPAPSAETRTETGAATATTTDARL</sequence>
<comment type="subcellular location">
    <subcellularLocation>
        <location evidence="1">Cell envelope</location>
    </subcellularLocation>
</comment>
<dbReference type="NCBIfam" id="TIGR01730">
    <property type="entry name" value="RND_mfp"/>
    <property type="match status" value="1"/>
</dbReference>
<name>A0A1H2Z8W4_9RHOB</name>
<dbReference type="Pfam" id="PF25967">
    <property type="entry name" value="RND-MFP_C"/>
    <property type="match status" value="1"/>
</dbReference>
<evidence type="ECO:0000256" key="2">
    <source>
        <dbReference type="ARBA" id="ARBA00009477"/>
    </source>
</evidence>
<dbReference type="Gene3D" id="1.10.287.470">
    <property type="entry name" value="Helix hairpin bin"/>
    <property type="match status" value="1"/>
</dbReference>
<reference evidence="9 10" key="1">
    <citation type="submission" date="2016-10" db="EMBL/GenBank/DDBJ databases">
        <authorList>
            <person name="de Groot N.N."/>
        </authorList>
    </citation>
    <scope>NUCLEOTIDE SEQUENCE [LARGE SCALE GENOMIC DNA]</scope>
    <source>
        <strain evidence="9 10">CGMCC 1.8894</strain>
    </source>
</reference>
<evidence type="ECO:0000313" key="9">
    <source>
        <dbReference type="EMBL" id="SDX13294.1"/>
    </source>
</evidence>
<evidence type="ECO:0000256" key="1">
    <source>
        <dbReference type="ARBA" id="ARBA00004196"/>
    </source>
</evidence>
<evidence type="ECO:0000259" key="6">
    <source>
        <dbReference type="Pfam" id="PF25917"/>
    </source>
</evidence>
<dbReference type="InterPro" id="IPR058792">
    <property type="entry name" value="Beta-barrel_RND_2"/>
</dbReference>
<dbReference type="Gene3D" id="2.40.50.100">
    <property type="match status" value="1"/>
</dbReference>
<dbReference type="SUPFAM" id="SSF111369">
    <property type="entry name" value="HlyD-like secretion proteins"/>
    <property type="match status" value="1"/>
</dbReference>
<dbReference type="STRING" id="564137.SAMN04488238_105273"/>
<dbReference type="FunFam" id="2.40.30.170:FF:000010">
    <property type="entry name" value="Efflux RND transporter periplasmic adaptor subunit"/>
    <property type="match status" value="1"/>
</dbReference>
<dbReference type="InterPro" id="IPR058627">
    <property type="entry name" value="MdtA-like_C"/>
</dbReference>
<keyword evidence="10" id="KW-1185">Reference proteome</keyword>
<dbReference type="AlphaFoldDB" id="A0A1H2Z8W4"/>
<comment type="similarity">
    <text evidence="2">Belongs to the membrane fusion protein (MFP) (TC 8.A.1) family.</text>
</comment>
<dbReference type="Gene3D" id="2.40.30.170">
    <property type="match status" value="1"/>
</dbReference>
<keyword evidence="3" id="KW-0813">Transport</keyword>
<evidence type="ECO:0000313" key="10">
    <source>
        <dbReference type="Proteomes" id="UP000198539"/>
    </source>
</evidence>
<feature type="domain" description="Multidrug resistance protein MdtA-like C-terminal permuted SH3" evidence="8">
    <location>
        <begin position="311"/>
        <end position="363"/>
    </location>
</feature>
<dbReference type="GO" id="GO:0015562">
    <property type="term" value="F:efflux transmembrane transporter activity"/>
    <property type="evidence" value="ECO:0007669"/>
    <property type="project" value="TreeGrafter"/>
</dbReference>
<feature type="compositionally biased region" description="Low complexity" evidence="5">
    <location>
        <begin position="387"/>
        <end position="400"/>
    </location>
</feature>
<dbReference type="InterPro" id="IPR058625">
    <property type="entry name" value="MdtA-like_BSH"/>
</dbReference>
<dbReference type="PANTHER" id="PTHR30469:SF11">
    <property type="entry name" value="BLL4320 PROTEIN"/>
    <property type="match status" value="1"/>
</dbReference>
<proteinExistence type="inferred from homology"/>
<dbReference type="InterPro" id="IPR006143">
    <property type="entry name" value="RND_pump_MFP"/>
</dbReference>